<comment type="caution">
    <text evidence="1">The sequence shown here is derived from an EMBL/GenBank/DDBJ whole genome shotgun (WGS) entry which is preliminary data.</text>
</comment>
<proteinExistence type="predicted"/>
<sequence>MLLMGKLGDLFREFCTTFSSDQPLISPFTCGKYFDGPLHGLFKEIPELRPISGEVFAEDVDPHAKYDWRPWSRFVSYTDKRFLEARQASSTVETSVSPDRTTVVTCVLRYRHKLKLESEGQEAFAQVSGSSPVPAEHKVRETAGKAHVPSPTLMSRPVQLDYHLEISGQIQLLPPDASHLEEVLVADRTVSMVLAGMIPSTTLLTPAAYRVTTIEVIVSLTLTYGLHFLWPFVVDNDITTFTHPVVSFTGVGTAHRGHRKVQEGRLGGDIELPILPVHRLE</sequence>
<organism evidence="1 2">
    <name type="scientific">Saitozyma podzolica</name>
    <dbReference type="NCBI Taxonomy" id="1890683"/>
    <lineage>
        <taxon>Eukaryota</taxon>
        <taxon>Fungi</taxon>
        <taxon>Dikarya</taxon>
        <taxon>Basidiomycota</taxon>
        <taxon>Agaricomycotina</taxon>
        <taxon>Tremellomycetes</taxon>
        <taxon>Tremellales</taxon>
        <taxon>Trimorphomycetaceae</taxon>
        <taxon>Saitozyma</taxon>
    </lineage>
</organism>
<name>A0A427XXW2_9TREE</name>
<dbReference type="EMBL" id="RSCD01000024">
    <property type="protein sequence ID" value="RSH83627.1"/>
    <property type="molecule type" value="Genomic_DNA"/>
</dbReference>
<keyword evidence="2" id="KW-1185">Reference proteome</keyword>
<evidence type="ECO:0000313" key="1">
    <source>
        <dbReference type="EMBL" id="RSH83627.1"/>
    </source>
</evidence>
<dbReference type="Proteomes" id="UP000279259">
    <property type="component" value="Unassembled WGS sequence"/>
</dbReference>
<reference evidence="1 2" key="1">
    <citation type="submission" date="2018-11" db="EMBL/GenBank/DDBJ databases">
        <title>Genome sequence of Saitozyma podzolica DSM 27192.</title>
        <authorList>
            <person name="Aliyu H."/>
            <person name="Gorte O."/>
            <person name="Ochsenreither K."/>
        </authorList>
    </citation>
    <scope>NUCLEOTIDE SEQUENCE [LARGE SCALE GENOMIC DNA]</scope>
    <source>
        <strain evidence="1 2">DSM 27192</strain>
    </source>
</reference>
<accession>A0A427XXW2</accession>
<protein>
    <submittedName>
        <fullName evidence="1">Uncharacterized protein</fullName>
    </submittedName>
</protein>
<dbReference type="AlphaFoldDB" id="A0A427XXW2"/>
<gene>
    <name evidence="1" type="ORF">EHS25_005531</name>
</gene>
<evidence type="ECO:0000313" key="2">
    <source>
        <dbReference type="Proteomes" id="UP000279259"/>
    </source>
</evidence>